<reference evidence="2 3" key="2">
    <citation type="journal article" date="2011" name="J. Bacteriol.">
        <title>Genomes of three methylotrophs from a single niche uncover genetic and metabolic divergence of Methylophilaceae.</title>
        <authorList>
            <person name="Lapidus A."/>
            <person name="Clum A."/>
            <person name="Labutti K."/>
            <person name="Kaluzhnaya M.G."/>
            <person name="Lim S."/>
            <person name="Beck D.A."/>
            <person name="Glavina Del Rio T."/>
            <person name="Nolan M."/>
            <person name="Mavromatis K."/>
            <person name="Huntemann M."/>
            <person name="Lucas S."/>
            <person name="Lidstrom M.E."/>
            <person name="Ivanova N."/>
            <person name="Chistoserdova L."/>
        </authorList>
    </citation>
    <scope>NUCLEOTIDE SEQUENCE [LARGE SCALE GENOMIC DNA]</scope>
    <source>
        <strain evidence="2 3">301</strain>
    </source>
</reference>
<gene>
    <name evidence="2" type="ordered locus">M301_2234</name>
</gene>
<dbReference type="RefSeq" id="WP_013148907.1">
    <property type="nucleotide sequence ID" value="NC_014207.1"/>
</dbReference>
<organism evidence="2 3">
    <name type="scientific">Methylotenera versatilis (strain 301)</name>
    <dbReference type="NCBI Taxonomy" id="666681"/>
    <lineage>
        <taxon>Bacteria</taxon>
        <taxon>Pseudomonadati</taxon>
        <taxon>Pseudomonadota</taxon>
        <taxon>Betaproteobacteria</taxon>
        <taxon>Nitrosomonadales</taxon>
        <taxon>Methylophilaceae</taxon>
        <taxon>Methylotenera</taxon>
    </lineage>
</organism>
<name>D7DLC8_METV0</name>
<sequence length="250" mass="27633">MNIGYLGSLGLLKNLASYKRTSNAHLLRLSSQLSRWNLERISKKNSYGQPLDLTLDDVNALKELIQVAINKASVKYPETIYDQLLFLTIGAIQVQSQTGSDKAWALVNQSIQSFLSAQKNKRLFSLGLLAVAILICLSLTTVPISKTHRMDDTSQILSTEAVATEVVARGTDPVTMSTLLLAYNKMKSGTCQLPQAAMLPPEQRQAFLMFVNKGVVEVQHVENLRLALGYVNCLYPQELMHPVVSTGNRL</sequence>
<proteinExistence type="predicted"/>
<dbReference type="EMBL" id="CP002056">
    <property type="protein sequence ID" value="ADI30599.1"/>
    <property type="molecule type" value="Genomic_DNA"/>
</dbReference>
<dbReference type="HOGENOM" id="CLU_1110424_0_0_4"/>
<keyword evidence="1" id="KW-0472">Membrane</keyword>
<dbReference type="KEGG" id="meh:M301_2234"/>
<accession>D7DLC8</accession>
<evidence type="ECO:0000313" key="2">
    <source>
        <dbReference type="EMBL" id="ADI30599.1"/>
    </source>
</evidence>
<feature type="transmembrane region" description="Helical" evidence="1">
    <location>
        <begin position="123"/>
        <end position="144"/>
    </location>
</feature>
<dbReference type="STRING" id="666681.M301_2234"/>
<keyword evidence="1" id="KW-1133">Transmembrane helix</keyword>
<dbReference type="AlphaFoldDB" id="D7DLC8"/>
<evidence type="ECO:0000256" key="1">
    <source>
        <dbReference type="SAM" id="Phobius"/>
    </source>
</evidence>
<keyword evidence="3" id="KW-1185">Reference proteome</keyword>
<protein>
    <submittedName>
        <fullName evidence="2">Uncharacterized protein</fullName>
    </submittedName>
</protein>
<dbReference type="Proteomes" id="UP000000383">
    <property type="component" value="Chromosome"/>
</dbReference>
<keyword evidence="1" id="KW-0812">Transmembrane</keyword>
<reference evidence="3" key="1">
    <citation type="submission" date="2010-05" db="EMBL/GenBank/DDBJ databases">
        <title>Complete sequence of Methylotenera sp. 301.</title>
        <authorList>
            <person name="Lucas S."/>
            <person name="Copeland A."/>
            <person name="Lapidus A."/>
            <person name="Cheng J.-F."/>
            <person name="Bruce D."/>
            <person name="Goodwin L."/>
            <person name="Pitluck S."/>
            <person name="Clum A."/>
            <person name="Land M."/>
            <person name="Hauser L."/>
            <person name="Kyrpides N."/>
            <person name="Ivanova N."/>
            <person name="Chistoservova L."/>
            <person name="Kalyuzhnaya M."/>
            <person name="Woyke T."/>
        </authorList>
    </citation>
    <scope>NUCLEOTIDE SEQUENCE [LARGE SCALE GENOMIC DNA]</scope>
    <source>
        <strain evidence="3">301</strain>
    </source>
</reference>
<evidence type="ECO:0000313" key="3">
    <source>
        <dbReference type="Proteomes" id="UP000000383"/>
    </source>
</evidence>